<evidence type="ECO:0000256" key="1">
    <source>
        <dbReference type="SAM" id="Coils"/>
    </source>
</evidence>
<dbReference type="OrthoDB" id="3011570at2759"/>
<reference evidence="3" key="1">
    <citation type="submission" date="2020-11" db="EMBL/GenBank/DDBJ databases">
        <authorList>
            <consortium name="DOE Joint Genome Institute"/>
            <person name="Ahrendt S."/>
            <person name="Riley R."/>
            <person name="Andreopoulos W."/>
            <person name="Labutti K."/>
            <person name="Pangilinan J."/>
            <person name="Ruiz-Duenas F.J."/>
            <person name="Barrasa J.M."/>
            <person name="Sanchez-Garcia M."/>
            <person name="Camarero S."/>
            <person name="Miyauchi S."/>
            <person name="Serrano A."/>
            <person name="Linde D."/>
            <person name="Babiker R."/>
            <person name="Drula E."/>
            <person name="Ayuso-Fernandez I."/>
            <person name="Pacheco R."/>
            <person name="Padilla G."/>
            <person name="Ferreira P."/>
            <person name="Barriuso J."/>
            <person name="Kellner H."/>
            <person name="Castanera R."/>
            <person name="Alfaro M."/>
            <person name="Ramirez L."/>
            <person name="Pisabarro A.G."/>
            <person name="Kuo A."/>
            <person name="Tritt A."/>
            <person name="Lipzen A."/>
            <person name="He G."/>
            <person name="Yan M."/>
            <person name="Ng V."/>
            <person name="Cullen D."/>
            <person name="Martin F."/>
            <person name="Rosso M.-N."/>
            <person name="Henrissat B."/>
            <person name="Hibbett D."/>
            <person name="Martinez A.T."/>
            <person name="Grigoriev I.V."/>
        </authorList>
    </citation>
    <scope>NUCLEOTIDE SEQUENCE</scope>
    <source>
        <strain evidence="3">AH 40177</strain>
    </source>
</reference>
<evidence type="ECO:0000256" key="2">
    <source>
        <dbReference type="SAM" id="MobiDB-lite"/>
    </source>
</evidence>
<feature type="region of interest" description="Disordered" evidence="2">
    <location>
        <begin position="1"/>
        <end position="66"/>
    </location>
</feature>
<protein>
    <submittedName>
        <fullName evidence="3">Uncharacterized protein</fullName>
    </submittedName>
</protein>
<dbReference type="Proteomes" id="UP000772434">
    <property type="component" value="Unassembled WGS sequence"/>
</dbReference>
<evidence type="ECO:0000313" key="4">
    <source>
        <dbReference type="Proteomes" id="UP000772434"/>
    </source>
</evidence>
<sequence>MPGNAAKTLEDQDKRLSKSPQRQPLTETQQPTQTVGKQSASPSPSPNATKPKKPKKEIKKEPGKGHWSDTEAAMLFKFILGPDRDSTWETLQVHPKRVFKDAAAEVKTRDLAACESFYGRSVKLYRAIRAIHKITGGGGDADKDEKEGFKRKMARAKDLGEEIGSLTFEKMKKWMDKGCYLQIVLTFYYSLDSNPKTERTLNISSASDISPLKPEAFRAGNVSCSESMLDLTTMDDSDDDNIVSPKLEKVAAPKTPANKVNTPTAKPASTSRASRVRDQFQETTTSITSYLNNKVGLDEKKHQLEERRLKLLEEKEQVNRARELLTDPFITDEMRTELQSFIFSTIVKKN</sequence>
<accession>A0A9P5U2I4</accession>
<feature type="compositionally biased region" description="Polar residues" evidence="2">
    <location>
        <begin position="258"/>
        <end position="273"/>
    </location>
</feature>
<feature type="coiled-coil region" evidence="1">
    <location>
        <begin position="287"/>
        <end position="324"/>
    </location>
</feature>
<feature type="region of interest" description="Disordered" evidence="2">
    <location>
        <begin position="256"/>
        <end position="278"/>
    </location>
</feature>
<name>A0A9P5U2I4_9AGAR</name>
<gene>
    <name evidence="3" type="ORF">BDP27DRAFT_1478005</name>
</gene>
<evidence type="ECO:0000313" key="3">
    <source>
        <dbReference type="EMBL" id="KAF9063572.1"/>
    </source>
</evidence>
<keyword evidence="4" id="KW-1185">Reference proteome</keyword>
<dbReference type="AlphaFoldDB" id="A0A9P5U2I4"/>
<feature type="compositionally biased region" description="Low complexity" evidence="2">
    <location>
        <begin position="20"/>
        <end position="49"/>
    </location>
</feature>
<proteinExistence type="predicted"/>
<comment type="caution">
    <text evidence="3">The sequence shown here is derived from an EMBL/GenBank/DDBJ whole genome shotgun (WGS) entry which is preliminary data.</text>
</comment>
<organism evidence="3 4">
    <name type="scientific">Rhodocollybia butyracea</name>
    <dbReference type="NCBI Taxonomy" id="206335"/>
    <lineage>
        <taxon>Eukaryota</taxon>
        <taxon>Fungi</taxon>
        <taxon>Dikarya</taxon>
        <taxon>Basidiomycota</taxon>
        <taxon>Agaricomycotina</taxon>
        <taxon>Agaricomycetes</taxon>
        <taxon>Agaricomycetidae</taxon>
        <taxon>Agaricales</taxon>
        <taxon>Marasmiineae</taxon>
        <taxon>Omphalotaceae</taxon>
        <taxon>Rhodocollybia</taxon>
    </lineage>
</organism>
<keyword evidence="1" id="KW-0175">Coiled coil</keyword>
<dbReference type="EMBL" id="JADNRY010000143">
    <property type="protein sequence ID" value="KAF9063572.1"/>
    <property type="molecule type" value="Genomic_DNA"/>
</dbReference>